<dbReference type="InterPro" id="IPR010400">
    <property type="entry name" value="PITH_dom"/>
</dbReference>
<proteinExistence type="inferred from homology"/>
<dbReference type="InterPro" id="IPR037047">
    <property type="entry name" value="PITH_dom_sf"/>
</dbReference>
<dbReference type="GO" id="GO:0005634">
    <property type="term" value="C:nucleus"/>
    <property type="evidence" value="ECO:0007669"/>
    <property type="project" value="TreeGrafter"/>
</dbReference>
<sequence>MSGHGHSCGQDHHKHDHDDAERGQQYSLYLKIDTEKVQCLNEVVDGSGKDVFKPWDRRLDSEKFVESDADEELLFNIPFTGNIKLKGIIVIGGEGDQHPAEMKLFKNRPHMTFDDAAAEADQVFEMHEDRLGQLEYETKISRFSSVEHLTIYFTKNFGDDITKVYYIGLKGEFSEFKKHGVTICTYEARAMPSDHKANAFDSVGHEIN</sequence>
<dbReference type="PANTHER" id="PTHR12175">
    <property type="entry name" value="AD039 HT014 THIOREDOXIN FAMILY TRP26"/>
    <property type="match status" value="1"/>
</dbReference>
<dbReference type="Proteomes" id="UP000749559">
    <property type="component" value="Unassembled WGS sequence"/>
</dbReference>
<dbReference type="PANTHER" id="PTHR12175:SF1">
    <property type="entry name" value="PITH DOMAIN-CONTAINING PROTEIN 1"/>
    <property type="match status" value="1"/>
</dbReference>
<dbReference type="GO" id="GO:0060255">
    <property type="term" value="P:regulation of macromolecule metabolic process"/>
    <property type="evidence" value="ECO:0007669"/>
    <property type="project" value="UniProtKB-ARBA"/>
</dbReference>
<dbReference type="OrthoDB" id="2635at2759"/>
<accession>A0A8J1TNA2</accession>
<feature type="region of interest" description="Disordered" evidence="2">
    <location>
        <begin position="1"/>
        <end position="20"/>
    </location>
</feature>
<name>A0A8J1TNA2_OWEFU</name>
<dbReference type="Gene3D" id="2.60.120.470">
    <property type="entry name" value="PITH domain"/>
    <property type="match status" value="1"/>
</dbReference>
<evidence type="ECO:0000256" key="2">
    <source>
        <dbReference type="SAM" id="MobiDB-lite"/>
    </source>
</evidence>
<comment type="caution">
    <text evidence="3">The sequence shown here is derived from an EMBL/GenBank/DDBJ whole genome shotgun (WGS) entry which is preliminary data.</text>
</comment>
<keyword evidence="4" id="KW-1185">Reference proteome</keyword>
<feature type="compositionally biased region" description="Basic and acidic residues" evidence="2">
    <location>
        <begin position="9"/>
        <end position="20"/>
    </location>
</feature>
<dbReference type="FunFam" id="2.60.120.470:FF:000002">
    <property type="entry name" value="PITH domain-containing protein 1"/>
    <property type="match status" value="1"/>
</dbReference>
<dbReference type="EMBL" id="CAIIXF020000001">
    <property type="protein sequence ID" value="CAH1775206.1"/>
    <property type="molecule type" value="Genomic_DNA"/>
</dbReference>
<evidence type="ECO:0000313" key="4">
    <source>
        <dbReference type="Proteomes" id="UP000749559"/>
    </source>
</evidence>
<dbReference type="PROSITE" id="PS51532">
    <property type="entry name" value="PITH"/>
    <property type="match status" value="1"/>
</dbReference>
<organism evidence="3 4">
    <name type="scientific">Owenia fusiformis</name>
    <name type="common">Polychaete worm</name>
    <dbReference type="NCBI Taxonomy" id="6347"/>
    <lineage>
        <taxon>Eukaryota</taxon>
        <taxon>Metazoa</taxon>
        <taxon>Spiralia</taxon>
        <taxon>Lophotrochozoa</taxon>
        <taxon>Annelida</taxon>
        <taxon>Polychaeta</taxon>
        <taxon>Sedentaria</taxon>
        <taxon>Canalipalpata</taxon>
        <taxon>Sabellida</taxon>
        <taxon>Oweniida</taxon>
        <taxon>Oweniidae</taxon>
        <taxon>Owenia</taxon>
    </lineage>
</organism>
<evidence type="ECO:0000256" key="1">
    <source>
        <dbReference type="ARBA" id="ARBA00025788"/>
    </source>
</evidence>
<gene>
    <name evidence="3" type="ORF">OFUS_LOCUS2538</name>
</gene>
<evidence type="ECO:0000313" key="3">
    <source>
        <dbReference type="EMBL" id="CAH1775206.1"/>
    </source>
</evidence>
<dbReference type="Pfam" id="PF06201">
    <property type="entry name" value="PITH"/>
    <property type="match status" value="1"/>
</dbReference>
<dbReference type="SUPFAM" id="SSF49785">
    <property type="entry name" value="Galactose-binding domain-like"/>
    <property type="match status" value="1"/>
</dbReference>
<dbReference type="GO" id="GO:0005737">
    <property type="term" value="C:cytoplasm"/>
    <property type="evidence" value="ECO:0007669"/>
    <property type="project" value="UniProtKB-ARBA"/>
</dbReference>
<dbReference type="GO" id="GO:0045654">
    <property type="term" value="P:positive regulation of megakaryocyte differentiation"/>
    <property type="evidence" value="ECO:0007669"/>
    <property type="project" value="UniProtKB-ARBA"/>
</dbReference>
<dbReference type="GO" id="GO:0080090">
    <property type="term" value="P:regulation of primary metabolic process"/>
    <property type="evidence" value="ECO:0007669"/>
    <property type="project" value="UniProtKB-ARBA"/>
</dbReference>
<protein>
    <submittedName>
        <fullName evidence="3">Uncharacterized protein</fullName>
    </submittedName>
</protein>
<dbReference type="AlphaFoldDB" id="A0A8J1TNA2"/>
<comment type="similarity">
    <text evidence="1">Belongs to the PITHD1 family.</text>
</comment>
<reference evidence="3" key="1">
    <citation type="submission" date="2022-03" db="EMBL/GenBank/DDBJ databases">
        <authorList>
            <person name="Martin C."/>
        </authorList>
    </citation>
    <scope>NUCLEOTIDE SEQUENCE</scope>
</reference>
<dbReference type="InterPro" id="IPR008979">
    <property type="entry name" value="Galactose-bd-like_sf"/>
</dbReference>
<dbReference type="InterPro" id="IPR045099">
    <property type="entry name" value="PITH1-like"/>
</dbReference>